<evidence type="ECO:0000313" key="2">
    <source>
        <dbReference type="Proteomes" id="UP000018958"/>
    </source>
</evidence>
<sequence>MREPYGYSLKVKQLCKTRWNSMRGCFASLLRIRSALELLEVKFRDVADFPSVLRGFGEKTFWDLLEDAEKIVLPFAYASLKLQRDENTMADVPRHLHWVFKELVRKPKPRSGS</sequence>
<dbReference type="EMBL" id="ANIX01002495">
    <property type="protein sequence ID" value="ETP11731.1"/>
    <property type="molecule type" value="Genomic_DNA"/>
</dbReference>
<proteinExistence type="predicted"/>
<name>W2WML5_PHYNI</name>
<gene>
    <name evidence="1" type="ORF">F441_12789</name>
</gene>
<dbReference type="AlphaFoldDB" id="W2WML5"/>
<dbReference type="Proteomes" id="UP000018958">
    <property type="component" value="Unassembled WGS sequence"/>
</dbReference>
<evidence type="ECO:0000313" key="1">
    <source>
        <dbReference type="EMBL" id="ETP11731.1"/>
    </source>
</evidence>
<accession>W2WML5</accession>
<dbReference type="OrthoDB" id="121607at2759"/>
<comment type="caution">
    <text evidence="1">The sequence shown here is derived from an EMBL/GenBank/DDBJ whole genome shotgun (WGS) entry which is preliminary data.</text>
</comment>
<protein>
    <submittedName>
        <fullName evidence="1">Uncharacterized protein</fullName>
    </submittedName>
</protein>
<organism evidence="1 2">
    <name type="scientific">Phytophthora nicotianae CJ01A1</name>
    <dbReference type="NCBI Taxonomy" id="1317063"/>
    <lineage>
        <taxon>Eukaryota</taxon>
        <taxon>Sar</taxon>
        <taxon>Stramenopiles</taxon>
        <taxon>Oomycota</taxon>
        <taxon>Peronosporomycetes</taxon>
        <taxon>Peronosporales</taxon>
        <taxon>Peronosporaceae</taxon>
        <taxon>Phytophthora</taxon>
    </lineage>
</organism>
<reference evidence="1 2" key="1">
    <citation type="submission" date="2013-11" db="EMBL/GenBank/DDBJ databases">
        <title>The Genome Sequence of Phytophthora parasitica CJ01A1.</title>
        <authorList>
            <consortium name="The Broad Institute Genomics Platform"/>
            <person name="Russ C."/>
            <person name="Tyler B."/>
            <person name="Panabieres F."/>
            <person name="Shan W."/>
            <person name="Tripathy S."/>
            <person name="Grunwald N."/>
            <person name="Machado M."/>
            <person name="Johnson C.S."/>
            <person name="Walker B."/>
            <person name="Young S.K."/>
            <person name="Zeng Q."/>
            <person name="Gargeya S."/>
            <person name="Fitzgerald M."/>
            <person name="Haas B."/>
            <person name="Abouelleil A."/>
            <person name="Allen A.W."/>
            <person name="Alvarado L."/>
            <person name="Arachchi H.M."/>
            <person name="Berlin A.M."/>
            <person name="Chapman S.B."/>
            <person name="Gainer-Dewar J."/>
            <person name="Goldberg J."/>
            <person name="Griggs A."/>
            <person name="Gujja S."/>
            <person name="Hansen M."/>
            <person name="Howarth C."/>
            <person name="Imamovic A."/>
            <person name="Ireland A."/>
            <person name="Larimer J."/>
            <person name="McCowan C."/>
            <person name="Murphy C."/>
            <person name="Pearson M."/>
            <person name="Poon T.W."/>
            <person name="Priest M."/>
            <person name="Roberts A."/>
            <person name="Saif S."/>
            <person name="Shea T."/>
            <person name="Sisk P."/>
            <person name="Sykes S."/>
            <person name="Wortman J."/>
            <person name="Nusbaum C."/>
            <person name="Birren B."/>
        </authorList>
    </citation>
    <scope>NUCLEOTIDE SEQUENCE [LARGE SCALE GENOMIC DNA]</scope>
    <source>
        <strain evidence="1 2">CJ01A1</strain>
    </source>
</reference>